<accession>A0AAV6VH33</accession>
<evidence type="ECO:0000313" key="3">
    <source>
        <dbReference type="Proteomes" id="UP000827092"/>
    </source>
</evidence>
<reference evidence="2 3" key="1">
    <citation type="journal article" date="2022" name="Nat. Ecol. Evol.">
        <title>A masculinizing supergene underlies an exaggerated male reproductive morph in a spider.</title>
        <authorList>
            <person name="Hendrickx F."/>
            <person name="De Corte Z."/>
            <person name="Sonet G."/>
            <person name="Van Belleghem S.M."/>
            <person name="Kostlbacher S."/>
            <person name="Vangestel C."/>
        </authorList>
    </citation>
    <scope>NUCLEOTIDE SEQUENCE [LARGE SCALE GENOMIC DNA]</scope>
    <source>
        <strain evidence="2">W744_W776</strain>
    </source>
</reference>
<proteinExistence type="predicted"/>
<evidence type="ECO:0000313" key="2">
    <source>
        <dbReference type="EMBL" id="KAG8194973.1"/>
    </source>
</evidence>
<feature type="region of interest" description="Disordered" evidence="1">
    <location>
        <begin position="1"/>
        <end position="65"/>
    </location>
</feature>
<evidence type="ECO:0000256" key="1">
    <source>
        <dbReference type="SAM" id="MobiDB-lite"/>
    </source>
</evidence>
<dbReference type="Proteomes" id="UP000827092">
    <property type="component" value="Unassembled WGS sequence"/>
</dbReference>
<sequence>MTHSIHLVCKSKNPKQTGVRNHRLDKEASRRRRRNKHGTDLQFRPHLQKKWNTQSNTAPGLSKSACQTLPPIGHIVYEQTINAHRPFTSVVGNVEELGYIAEMGSPTVLYV</sequence>
<dbReference type="AlphaFoldDB" id="A0AAV6VH33"/>
<keyword evidence="3" id="KW-1185">Reference proteome</keyword>
<gene>
    <name evidence="2" type="ORF">JTE90_008151</name>
</gene>
<dbReference type="EMBL" id="JAFNEN010000095">
    <property type="protein sequence ID" value="KAG8194973.1"/>
    <property type="molecule type" value="Genomic_DNA"/>
</dbReference>
<comment type="caution">
    <text evidence="2">The sequence shown here is derived from an EMBL/GenBank/DDBJ whole genome shotgun (WGS) entry which is preliminary data.</text>
</comment>
<feature type="compositionally biased region" description="Polar residues" evidence="1">
    <location>
        <begin position="50"/>
        <end position="65"/>
    </location>
</feature>
<name>A0AAV6VH33_9ARAC</name>
<protein>
    <submittedName>
        <fullName evidence="2">Uncharacterized protein</fullName>
    </submittedName>
</protein>
<organism evidence="2 3">
    <name type="scientific">Oedothorax gibbosus</name>
    <dbReference type="NCBI Taxonomy" id="931172"/>
    <lineage>
        <taxon>Eukaryota</taxon>
        <taxon>Metazoa</taxon>
        <taxon>Ecdysozoa</taxon>
        <taxon>Arthropoda</taxon>
        <taxon>Chelicerata</taxon>
        <taxon>Arachnida</taxon>
        <taxon>Araneae</taxon>
        <taxon>Araneomorphae</taxon>
        <taxon>Entelegynae</taxon>
        <taxon>Araneoidea</taxon>
        <taxon>Linyphiidae</taxon>
        <taxon>Erigoninae</taxon>
        <taxon>Oedothorax</taxon>
    </lineage>
</organism>